<evidence type="ECO:0000256" key="1">
    <source>
        <dbReference type="ARBA" id="ARBA00000822"/>
    </source>
</evidence>
<dbReference type="InterPro" id="IPR050314">
    <property type="entry name" value="Glycosyl_Hydrlase_18"/>
</dbReference>
<evidence type="ECO:0000256" key="6">
    <source>
        <dbReference type="ARBA" id="ARBA00023326"/>
    </source>
</evidence>
<dbReference type="EMBL" id="MU157826">
    <property type="protein sequence ID" value="KAF9534200.1"/>
    <property type="molecule type" value="Genomic_DNA"/>
</dbReference>
<feature type="region of interest" description="Disordered" evidence="9">
    <location>
        <begin position="248"/>
        <end position="269"/>
    </location>
</feature>
<dbReference type="PROSITE" id="PS01095">
    <property type="entry name" value="GH18_1"/>
    <property type="match status" value="1"/>
</dbReference>
<evidence type="ECO:0000313" key="12">
    <source>
        <dbReference type="Proteomes" id="UP000807306"/>
    </source>
</evidence>
<dbReference type="PANTHER" id="PTHR11177:SF392">
    <property type="entry name" value="HAP41P"/>
    <property type="match status" value="1"/>
</dbReference>
<comment type="caution">
    <text evidence="11">The sequence shown here is derived from an EMBL/GenBank/DDBJ whole genome shotgun (WGS) entry which is preliminary data.</text>
</comment>
<evidence type="ECO:0000256" key="8">
    <source>
        <dbReference type="RuleBase" id="RU004453"/>
    </source>
</evidence>
<dbReference type="InterPro" id="IPR017853">
    <property type="entry name" value="GH"/>
</dbReference>
<comment type="catalytic activity">
    <reaction evidence="1">
        <text>Random endo-hydrolysis of N-acetyl-beta-D-glucosaminide (1-&gt;4)-beta-linkages in chitin and chitodextrins.</text>
        <dbReference type="EC" id="3.2.1.14"/>
    </reaction>
</comment>
<dbReference type="GO" id="GO:0008061">
    <property type="term" value="F:chitin binding"/>
    <property type="evidence" value="ECO:0007669"/>
    <property type="project" value="InterPro"/>
</dbReference>
<dbReference type="GO" id="GO:0008843">
    <property type="term" value="F:endochitinase activity"/>
    <property type="evidence" value="ECO:0007669"/>
    <property type="project" value="UniProtKB-EC"/>
</dbReference>
<evidence type="ECO:0000313" key="11">
    <source>
        <dbReference type="EMBL" id="KAF9534200.1"/>
    </source>
</evidence>
<dbReference type="GO" id="GO:0000272">
    <property type="term" value="P:polysaccharide catabolic process"/>
    <property type="evidence" value="ECO:0007669"/>
    <property type="project" value="UniProtKB-KW"/>
</dbReference>
<keyword evidence="12" id="KW-1185">Reference proteome</keyword>
<evidence type="ECO:0000256" key="7">
    <source>
        <dbReference type="RuleBase" id="RU000489"/>
    </source>
</evidence>
<dbReference type="Proteomes" id="UP000807306">
    <property type="component" value="Unassembled WGS sequence"/>
</dbReference>
<dbReference type="PROSITE" id="PS51910">
    <property type="entry name" value="GH18_2"/>
    <property type="match status" value="1"/>
</dbReference>
<feature type="domain" description="GH18" evidence="10">
    <location>
        <begin position="1"/>
        <end position="383"/>
    </location>
</feature>
<dbReference type="Gene3D" id="3.20.20.80">
    <property type="entry name" value="Glycosidases"/>
    <property type="match status" value="2"/>
</dbReference>
<evidence type="ECO:0000256" key="4">
    <source>
        <dbReference type="ARBA" id="ARBA00023277"/>
    </source>
</evidence>
<comment type="similarity">
    <text evidence="8">Belongs to the glycosyl hydrolase 18 family.</text>
</comment>
<keyword evidence="6" id="KW-0624">Polysaccharide degradation</keyword>
<sequence length="385" mass="42273">MAYYPDWVADTFPPQKIDFHRFDWIDFAFAVPTLDLGLEWDDPRAPDSLHDLVMAAHAHEKKVKLSIGGWTGSRYFSNAVSTEDNRRRFSENIRTLYTAYDLDGIDIDWEYPGAKGANGNTWNVKDGANFLIFLQMLRVVLPIDARITAAVATMPFIGEDGKPMSNVTPFAKVLDWVLIMNYDVWGSSSKPGPNAPLRDGCGNSTQPDSSAAAAFTAWTSAGFPACQLVLGLPSYGYISSSTASRLRTRATATSKPKKAKPNLAGVDNIMNEDGATQGQIQYKDLIKEGVLKRSNSTHLDGQTSTIFTGANGFVRHWDSCSDTPFLRSHSTRQVVTYDDPESLSLKGAFAREAGMLGVNIFDVHGDTGDWELTDAVRKALGLVDQ</sequence>
<dbReference type="SMART" id="SM00636">
    <property type="entry name" value="Glyco_18"/>
    <property type="match status" value="1"/>
</dbReference>
<dbReference type="InterPro" id="IPR001223">
    <property type="entry name" value="Glyco_hydro18_cat"/>
</dbReference>
<evidence type="ECO:0000259" key="10">
    <source>
        <dbReference type="PROSITE" id="PS51910"/>
    </source>
</evidence>
<dbReference type="InterPro" id="IPR011583">
    <property type="entry name" value="Chitinase_II/V-like_cat"/>
</dbReference>
<evidence type="ECO:0000256" key="3">
    <source>
        <dbReference type="ARBA" id="ARBA00023024"/>
    </source>
</evidence>
<protein>
    <submittedName>
        <fullName evidence="11">Glycoside hydrolase family 18 protein</fullName>
    </submittedName>
</protein>
<keyword evidence="5 7" id="KW-0326">Glycosidase</keyword>
<evidence type="ECO:0000256" key="5">
    <source>
        <dbReference type="ARBA" id="ARBA00023295"/>
    </source>
</evidence>
<proteinExistence type="inferred from homology"/>
<keyword evidence="4" id="KW-0119">Carbohydrate metabolism</keyword>
<name>A0A9P6JW61_9AGAR</name>
<organism evidence="11 12">
    <name type="scientific">Crepidotus variabilis</name>
    <dbReference type="NCBI Taxonomy" id="179855"/>
    <lineage>
        <taxon>Eukaryota</taxon>
        <taxon>Fungi</taxon>
        <taxon>Dikarya</taxon>
        <taxon>Basidiomycota</taxon>
        <taxon>Agaricomycotina</taxon>
        <taxon>Agaricomycetes</taxon>
        <taxon>Agaricomycetidae</taxon>
        <taxon>Agaricales</taxon>
        <taxon>Agaricineae</taxon>
        <taxon>Crepidotaceae</taxon>
        <taxon>Crepidotus</taxon>
    </lineage>
</organism>
<reference evidence="11" key="1">
    <citation type="submission" date="2020-11" db="EMBL/GenBank/DDBJ databases">
        <authorList>
            <consortium name="DOE Joint Genome Institute"/>
            <person name="Ahrendt S."/>
            <person name="Riley R."/>
            <person name="Andreopoulos W."/>
            <person name="Labutti K."/>
            <person name="Pangilinan J."/>
            <person name="Ruiz-Duenas F.J."/>
            <person name="Barrasa J.M."/>
            <person name="Sanchez-Garcia M."/>
            <person name="Camarero S."/>
            <person name="Miyauchi S."/>
            <person name="Serrano A."/>
            <person name="Linde D."/>
            <person name="Babiker R."/>
            <person name="Drula E."/>
            <person name="Ayuso-Fernandez I."/>
            <person name="Pacheco R."/>
            <person name="Padilla G."/>
            <person name="Ferreira P."/>
            <person name="Barriuso J."/>
            <person name="Kellner H."/>
            <person name="Castanera R."/>
            <person name="Alfaro M."/>
            <person name="Ramirez L."/>
            <person name="Pisabarro A.G."/>
            <person name="Kuo A."/>
            <person name="Tritt A."/>
            <person name="Lipzen A."/>
            <person name="He G."/>
            <person name="Yan M."/>
            <person name="Ng V."/>
            <person name="Cullen D."/>
            <person name="Martin F."/>
            <person name="Rosso M.-N."/>
            <person name="Henrissat B."/>
            <person name="Hibbett D."/>
            <person name="Martinez A.T."/>
            <person name="Grigoriev I.V."/>
        </authorList>
    </citation>
    <scope>NUCLEOTIDE SEQUENCE</scope>
    <source>
        <strain evidence="11">CBS 506.95</strain>
    </source>
</reference>
<accession>A0A9P6JW61</accession>
<keyword evidence="2 7" id="KW-0378">Hydrolase</keyword>
<dbReference type="InterPro" id="IPR001579">
    <property type="entry name" value="Glyco_hydro_18_chit_AS"/>
</dbReference>
<gene>
    <name evidence="11" type="ORF">CPB83DRAFT_756608</name>
</gene>
<dbReference type="GO" id="GO:0005576">
    <property type="term" value="C:extracellular region"/>
    <property type="evidence" value="ECO:0007669"/>
    <property type="project" value="TreeGrafter"/>
</dbReference>
<dbReference type="OrthoDB" id="73875at2759"/>
<evidence type="ECO:0000256" key="9">
    <source>
        <dbReference type="SAM" id="MobiDB-lite"/>
    </source>
</evidence>
<dbReference type="PANTHER" id="PTHR11177">
    <property type="entry name" value="CHITINASE"/>
    <property type="match status" value="1"/>
</dbReference>
<dbReference type="GO" id="GO:0006032">
    <property type="term" value="P:chitin catabolic process"/>
    <property type="evidence" value="ECO:0007669"/>
    <property type="project" value="UniProtKB-KW"/>
</dbReference>
<dbReference type="Pfam" id="PF00704">
    <property type="entry name" value="Glyco_hydro_18"/>
    <property type="match status" value="1"/>
</dbReference>
<dbReference type="SUPFAM" id="SSF51445">
    <property type="entry name" value="(Trans)glycosidases"/>
    <property type="match status" value="1"/>
</dbReference>
<dbReference type="AlphaFoldDB" id="A0A9P6JW61"/>
<keyword evidence="3" id="KW-0146">Chitin degradation</keyword>
<evidence type="ECO:0000256" key="2">
    <source>
        <dbReference type="ARBA" id="ARBA00022801"/>
    </source>
</evidence>